<protein>
    <recommendedName>
        <fullName evidence="4">Ecp2 effector protein domain-containing protein</fullName>
    </recommendedName>
</protein>
<gene>
    <name evidence="2" type="ORF">FHL15_009922</name>
</gene>
<feature type="chain" id="PRO_5022209292" description="Ecp2 effector protein domain-containing protein" evidence="1">
    <location>
        <begin position="21"/>
        <end position="188"/>
    </location>
</feature>
<evidence type="ECO:0000313" key="2">
    <source>
        <dbReference type="EMBL" id="TRX89224.1"/>
    </source>
</evidence>
<organism evidence="2 3">
    <name type="scientific">Xylaria flabelliformis</name>
    <dbReference type="NCBI Taxonomy" id="2512241"/>
    <lineage>
        <taxon>Eukaryota</taxon>
        <taxon>Fungi</taxon>
        <taxon>Dikarya</taxon>
        <taxon>Ascomycota</taxon>
        <taxon>Pezizomycotina</taxon>
        <taxon>Sordariomycetes</taxon>
        <taxon>Xylariomycetidae</taxon>
        <taxon>Xylariales</taxon>
        <taxon>Xylariaceae</taxon>
        <taxon>Xylaria</taxon>
    </lineage>
</organism>
<name>A0A553HMP1_9PEZI</name>
<keyword evidence="1" id="KW-0732">Signal</keyword>
<dbReference type="OrthoDB" id="3689965at2759"/>
<accession>A0A553HMP1</accession>
<reference evidence="3" key="1">
    <citation type="submission" date="2019-06" db="EMBL/GenBank/DDBJ databases">
        <title>Draft genome sequence of the griseofulvin-producing fungus Xylaria cubensis strain G536.</title>
        <authorList>
            <person name="Mead M.E."/>
            <person name="Raja H.A."/>
            <person name="Steenwyk J.L."/>
            <person name="Knowles S.L."/>
            <person name="Oberlies N.H."/>
            <person name="Rokas A."/>
        </authorList>
    </citation>
    <scope>NUCLEOTIDE SEQUENCE [LARGE SCALE GENOMIC DNA]</scope>
    <source>
        <strain evidence="3">G536</strain>
    </source>
</reference>
<dbReference type="EMBL" id="VFLP01000071">
    <property type="protein sequence ID" value="TRX89224.1"/>
    <property type="molecule type" value="Genomic_DNA"/>
</dbReference>
<dbReference type="AlphaFoldDB" id="A0A553HMP1"/>
<feature type="signal peptide" evidence="1">
    <location>
        <begin position="1"/>
        <end position="20"/>
    </location>
</feature>
<evidence type="ECO:0000256" key="1">
    <source>
        <dbReference type="SAM" id="SignalP"/>
    </source>
</evidence>
<sequence length="188" mass="18919">MLSSSLFTLVSLALSSTGSAAPGTTAPGVAARKPLVCYDNETVDLLCYNPPDGDPQDVAVDDIAFIAAYLRSYGAQTRLGRLFTMAAADAPNCDEWTLYAHGSAVALAKHVNSTVGDTSVLFADIANTIDGGAGATEAQKANSILGCGTSGGSFGVVANLSAPAYTAATYPAGYSTSGVLIKIVNSGA</sequence>
<evidence type="ECO:0008006" key="4">
    <source>
        <dbReference type="Google" id="ProtNLM"/>
    </source>
</evidence>
<proteinExistence type="predicted"/>
<evidence type="ECO:0000313" key="3">
    <source>
        <dbReference type="Proteomes" id="UP000319160"/>
    </source>
</evidence>
<comment type="caution">
    <text evidence="2">The sequence shown here is derived from an EMBL/GenBank/DDBJ whole genome shotgun (WGS) entry which is preliminary data.</text>
</comment>
<keyword evidence="3" id="KW-1185">Reference proteome</keyword>
<dbReference type="Proteomes" id="UP000319160">
    <property type="component" value="Unassembled WGS sequence"/>
</dbReference>